<feature type="signal peptide" evidence="2">
    <location>
        <begin position="1"/>
        <end position="23"/>
    </location>
</feature>
<sequence length="173" mass="19269">MENVKFPLLIILAVLFVLPEVKSELKFPLPPHDLLCTSQFAVANHACAFLPLVPLPTAAHLRSPSSPSPLPPSPHGGHNHGHRHGPPPDDGGHHIHEHHPRRRHGHRHGHVYRYEETSEEDNCCKWLKTMDNECVCAVLAHLPPFLSRPIHNYTVHVDDSCDISFLCAGGLKP</sequence>
<dbReference type="PANTHER" id="PTHR34377:SF3">
    <property type="entry name" value="TETRATRICOPEPTIDE REPEAT (TPR)-LIKE SUPERFAMILY PROTEIN"/>
    <property type="match status" value="1"/>
</dbReference>
<proteinExistence type="predicted"/>
<organism evidence="3 4">
    <name type="scientific">Rubroshorea leprosula</name>
    <dbReference type="NCBI Taxonomy" id="152421"/>
    <lineage>
        <taxon>Eukaryota</taxon>
        <taxon>Viridiplantae</taxon>
        <taxon>Streptophyta</taxon>
        <taxon>Embryophyta</taxon>
        <taxon>Tracheophyta</taxon>
        <taxon>Spermatophyta</taxon>
        <taxon>Magnoliopsida</taxon>
        <taxon>eudicotyledons</taxon>
        <taxon>Gunneridae</taxon>
        <taxon>Pentapetalae</taxon>
        <taxon>rosids</taxon>
        <taxon>malvids</taxon>
        <taxon>Malvales</taxon>
        <taxon>Dipterocarpaceae</taxon>
        <taxon>Rubroshorea</taxon>
    </lineage>
</organism>
<accession>A0AAV5HCV4</accession>
<evidence type="ECO:0000256" key="1">
    <source>
        <dbReference type="SAM" id="MobiDB-lite"/>
    </source>
</evidence>
<name>A0AAV5HCV4_9ROSI</name>
<feature type="region of interest" description="Disordered" evidence="1">
    <location>
        <begin position="61"/>
        <end position="109"/>
    </location>
</feature>
<keyword evidence="2" id="KW-0732">Signal</keyword>
<gene>
    <name evidence="3" type="ORF">SLEP1_g1134</name>
</gene>
<dbReference type="PANTHER" id="PTHR34377">
    <property type="entry name" value="TETRATRICOPEPTIDE REPEAT (TPR)-LIKE SUPERFAMILY PROTEIN"/>
    <property type="match status" value="1"/>
</dbReference>
<dbReference type="Proteomes" id="UP001054252">
    <property type="component" value="Unassembled WGS sequence"/>
</dbReference>
<dbReference type="InterPro" id="IPR036312">
    <property type="entry name" value="Bifun_inhib/LTP/seed_sf"/>
</dbReference>
<evidence type="ECO:0008006" key="5">
    <source>
        <dbReference type="Google" id="ProtNLM"/>
    </source>
</evidence>
<reference evidence="3 4" key="1">
    <citation type="journal article" date="2021" name="Commun. Biol.">
        <title>The genome of Shorea leprosula (Dipterocarpaceae) highlights the ecological relevance of drought in aseasonal tropical rainforests.</title>
        <authorList>
            <person name="Ng K.K.S."/>
            <person name="Kobayashi M.J."/>
            <person name="Fawcett J.A."/>
            <person name="Hatakeyama M."/>
            <person name="Paape T."/>
            <person name="Ng C.H."/>
            <person name="Ang C.C."/>
            <person name="Tnah L.H."/>
            <person name="Lee C.T."/>
            <person name="Nishiyama T."/>
            <person name="Sese J."/>
            <person name="O'Brien M.J."/>
            <person name="Copetti D."/>
            <person name="Mohd Noor M.I."/>
            <person name="Ong R.C."/>
            <person name="Putra M."/>
            <person name="Sireger I.Z."/>
            <person name="Indrioko S."/>
            <person name="Kosugi Y."/>
            <person name="Izuno A."/>
            <person name="Isagi Y."/>
            <person name="Lee S.L."/>
            <person name="Shimizu K.K."/>
        </authorList>
    </citation>
    <scope>NUCLEOTIDE SEQUENCE [LARGE SCALE GENOMIC DNA]</scope>
    <source>
        <strain evidence="3">214</strain>
    </source>
</reference>
<evidence type="ECO:0000256" key="2">
    <source>
        <dbReference type="SAM" id="SignalP"/>
    </source>
</evidence>
<evidence type="ECO:0000313" key="4">
    <source>
        <dbReference type="Proteomes" id="UP001054252"/>
    </source>
</evidence>
<keyword evidence="4" id="KW-1185">Reference proteome</keyword>
<protein>
    <recommendedName>
        <fullName evidence="5">Bifunctional inhibitor/plant lipid transfer protein/seed storage helical domain-containing protein</fullName>
    </recommendedName>
</protein>
<feature type="compositionally biased region" description="Basic residues" evidence="1">
    <location>
        <begin position="95"/>
        <end position="109"/>
    </location>
</feature>
<dbReference type="EMBL" id="BPVZ01000001">
    <property type="protein sequence ID" value="GKU86633.1"/>
    <property type="molecule type" value="Genomic_DNA"/>
</dbReference>
<evidence type="ECO:0000313" key="3">
    <source>
        <dbReference type="EMBL" id="GKU86633.1"/>
    </source>
</evidence>
<dbReference type="SUPFAM" id="SSF47699">
    <property type="entry name" value="Bifunctional inhibitor/lipid-transfer protein/seed storage 2S albumin"/>
    <property type="match status" value="1"/>
</dbReference>
<dbReference type="AlphaFoldDB" id="A0AAV5HCV4"/>
<comment type="caution">
    <text evidence="3">The sequence shown here is derived from an EMBL/GenBank/DDBJ whole genome shotgun (WGS) entry which is preliminary data.</text>
</comment>
<feature type="chain" id="PRO_5043786502" description="Bifunctional inhibitor/plant lipid transfer protein/seed storage helical domain-containing protein" evidence="2">
    <location>
        <begin position="24"/>
        <end position="173"/>
    </location>
</feature>